<dbReference type="OrthoDB" id="9808347at2"/>
<dbReference type="Gene3D" id="3.60.70.12">
    <property type="entry name" value="L-amino peptidase D-ALA esterase/amidase"/>
    <property type="match status" value="1"/>
</dbReference>
<dbReference type="CDD" id="cd02252">
    <property type="entry name" value="nylC_like"/>
    <property type="match status" value="1"/>
</dbReference>
<keyword evidence="2" id="KW-0645">Protease</keyword>
<dbReference type="PANTHER" id="PTHR36512">
    <property type="entry name" value="D-AMINOPEPTIDASE"/>
    <property type="match status" value="1"/>
</dbReference>
<sequence length="319" mass="33641">MKNIDIRDVGSFKYGHYTNEEGGTGTTVIIHEHGAVGGVSVQGKAPGTRETDVLRSENTVQEIHAVTLSGGSAFGLDAAGGVMRYLEERNIGFEVMDHRVPVVPAAILFDFFPEKPAIYPDLSYGYEAAKEAFAESPFSSGNYGAGTGASIGKISGFPYAMKGGIGVYAVESDGVKVGACIAVNAFGDIIDPNTNRIIAGAYEKGTGFLDTERILRNSPALEQTPEGNTTIGCITTNARLHKSEANQLAASAHDGLARSIRPVHTPMDGDALFVMSEGEVEAPLVSLTSLAVYAIEQAVTDAVKHAHTAYGLTAYHDIE</sequence>
<keyword evidence="2" id="KW-0378">Hydrolase</keyword>
<dbReference type="GO" id="GO:0004177">
    <property type="term" value="F:aminopeptidase activity"/>
    <property type="evidence" value="ECO:0007669"/>
    <property type="project" value="UniProtKB-KW"/>
</dbReference>
<name>A0A1G8Q4D1_9BACI</name>
<keyword evidence="3" id="KW-1185">Reference proteome</keyword>
<organism evidence="2 3">
    <name type="scientific">Salimicrobium halophilum</name>
    <dbReference type="NCBI Taxonomy" id="86666"/>
    <lineage>
        <taxon>Bacteria</taxon>
        <taxon>Bacillati</taxon>
        <taxon>Bacillota</taxon>
        <taxon>Bacilli</taxon>
        <taxon>Bacillales</taxon>
        <taxon>Bacillaceae</taxon>
        <taxon>Salimicrobium</taxon>
    </lineage>
</organism>
<dbReference type="RefSeq" id="WP_093191380.1">
    <property type="nucleotide sequence ID" value="NZ_FNEV01000001.1"/>
</dbReference>
<protein>
    <submittedName>
        <fullName evidence="2">L-aminopeptidase/D-esterase</fullName>
    </submittedName>
</protein>
<keyword evidence="2" id="KW-0031">Aminopeptidase</keyword>
<dbReference type="Pfam" id="PF03576">
    <property type="entry name" value="Peptidase_S58"/>
    <property type="match status" value="1"/>
</dbReference>
<dbReference type="Proteomes" id="UP000199225">
    <property type="component" value="Unassembled WGS sequence"/>
</dbReference>
<dbReference type="PANTHER" id="PTHR36512:SF3">
    <property type="entry name" value="BLR5678 PROTEIN"/>
    <property type="match status" value="1"/>
</dbReference>
<accession>A0A1G8Q4D1</accession>
<reference evidence="3" key="1">
    <citation type="submission" date="2016-10" db="EMBL/GenBank/DDBJ databases">
        <authorList>
            <person name="Varghese N."/>
            <person name="Submissions S."/>
        </authorList>
    </citation>
    <scope>NUCLEOTIDE SEQUENCE [LARGE SCALE GENOMIC DNA]</scope>
    <source>
        <strain evidence="3">DSM 4771</strain>
    </source>
</reference>
<evidence type="ECO:0000256" key="1">
    <source>
        <dbReference type="ARBA" id="ARBA00007068"/>
    </source>
</evidence>
<gene>
    <name evidence="2" type="ORF">SAMN04490247_0380</name>
</gene>
<dbReference type="STRING" id="86666.SAMN04490247_0380"/>
<proteinExistence type="inferred from homology"/>
<dbReference type="EMBL" id="FNEV01000001">
    <property type="protein sequence ID" value="SDI99386.1"/>
    <property type="molecule type" value="Genomic_DNA"/>
</dbReference>
<dbReference type="InterPro" id="IPR016117">
    <property type="entry name" value="ArgJ-like_dom_sf"/>
</dbReference>
<dbReference type="InterPro" id="IPR005321">
    <property type="entry name" value="Peptidase_S58_DmpA"/>
</dbReference>
<comment type="similarity">
    <text evidence="1">Belongs to the peptidase S58 family.</text>
</comment>
<evidence type="ECO:0000313" key="3">
    <source>
        <dbReference type="Proteomes" id="UP000199225"/>
    </source>
</evidence>
<dbReference type="AlphaFoldDB" id="A0A1G8Q4D1"/>
<evidence type="ECO:0000313" key="2">
    <source>
        <dbReference type="EMBL" id="SDI99386.1"/>
    </source>
</evidence>
<dbReference type="SUPFAM" id="SSF56266">
    <property type="entry name" value="DmpA/ArgJ-like"/>
    <property type="match status" value="1"/>
</dbReference>